<name>A0A2U3LDY7_9BACT</name>
<evidence type="ECO:0000256" key="2">
    <source>
        <dbReference type="SAM" id="Phobius"/>
    </source>
</evidence>
<gene>
    <name evidence="4" type="ORF">SBA1_980052</name>
</gene>
<keyword evidence="2" id="KW-0812">Transmembrane</keyword>
<proteinExistence type="predicted"/>
<evidence type="ECO:0000259" key="3">
    <source>
        <dbReference type="PROSITE" id="PS50119"/>
    </source>
</evidence>
<dbReference type="EMBL" id="OMOD01000197">
    <property type="protein sequence ID" value="SPF50050.1"/>
    <property type="molecule type" value="Genomic_DNA"/>
</dbReference>
<dbReference type="InterPro" id="IPR000315">
    <property type="entry name" value="Znf_B-box"/>
</dbReference>
<dbReference type="PROSITE" id="PS50119">
    <property type="entry name" value="ZF_BBOX"/>
    <property type="match status" value="1"/>
</dbReference>
<feature type="transmembrane region" description="Helical" evidence="2">
    <location>
        <begin position="203"/>
        <end position="222"/>
    </location>
</feature>
<dbReference type="AlphaFoldDB" id="A0A2U3LDY7"/>
<evidence type="ECO:0000256" key="1">
    <source>
        <dbReference type="SAM" id="MobiDB-lite"/>
    </source>
</evidence>
<dbReference type="Pfam" id="PF00643">
    <property type="entry name" value="zf-B_box"/>
    <property type="match status" value="1"/>
</dbReference>
<feature type="compositionally biased region" description="Pro residues" evidence="1">
    <location>
        <begin position="299"/>
        <end position="320"/>
    </location>
</feature>
<sequence>MNCATHNDVAAVAFCRTCGKPLCQNCTRDVRGVIYCESCLAARMEGTAPAAGFMPVGQTMYPPGPPPMAPAMPSVSSGPNPAVAGILAGFFPFGVGAVYCSQYAKGLAHLLIFAMLIFAANHAGGLDWLFALAIAFFYVYQIIDSVRTARAIQLGQPAPDPMGLAQTFGVGEKFESSKVPAGAVILIGMGILFLLHTTDILEFSGELFIGLVMIFLAGWIFARRWGVFGAASRACACGRCRMRCLMGPAVILTIGVMLLLDSRDIHGVAWDRTWPAILLVIGIVKLLQSTASAQGHIEPLPPAPPSAPPPQPPPAQPQPPASSDVSGEVHNG</sequence>
<reference evidence="5" key="1">
    <citation type="submission" date="2018-02" db="EMBL/GenBank/DDBJ databases">
        <authorList>
            <person name="Hausmann B."/>
        </authorList>
    </citation>
    <scope>NUCLEOTIDE SEQUENCE [LARGE SCALE GENOMIC DNA]</scope>
    <source>
        <strain evidence="5">Peat soil MAG SbA1</strain>
    </source>
</reference>
<feature type="transmembrane region" description="Helical" evidence="2">
    <location>
        <begin position="110"/>
        <end position="140"/>
    </location>
</feature>
<feature type="transmembrane region" description="Helical" evidence="2">
    <location>
        <begin position="179"/>
        <end position="197"/>
    </location>
</feature>
<feature type="transmembrane region" description="Helical" evidence="2">
    <location>
        <begin position="82"/>
        <end position="104"/>
    </location>
</feature>
<organism evidence="4 5">
    <name type="scientific">Candidatus Sulfotelmatobacter kueseliae</name>
    <dbReference type="NCBI Taxonomy" id="2042962"/>
    <lineage>
        <taxon>Bacteria</taxon>
        <taxon>Pseudomonadati</taxon>
        <taxon>Acidobacteriota</taxon>
        <taxon>Terriglobia</taxon>
        <taxon>Terriglobales</taxon>
        <taxon>Candidatus Korobacteraceae</taxon>
        <taxon>Candidatus Sulfotelmatobacter</taxon>
    </lineage>
</organism>
<feature type="region of interest" description="Disordered" evidence="1">
    <location>
        <begin position="296"/>
        <end position="332"/>
    </location>
</feature>
<accession>A0A2U3LDY7</accession>
<dbReference type="Proteomes" id="UP000238701">
    <property type="component" value="Unassembled WGS sequence"/>
</dbReference>
<protein>
    <recommendedName>
        <fullName evidence="3">B box-type domain-containing protein</fullName>
    </recommendedName>
</protein>
<feature type="domain" description="B box-type" evidence="3">
    <location>
        <begin position="1"/>
        <end position="27"/>
    </location>
</feature>
<keyword evidence="2" id="KW-0472">Membrane</keyword>
<dbReference type="OrthoDB" id="115858at2"/>
<keyword evidence="2" id="KW-1133">Transmembrane helix</keyword>
<evidence type="ECO:0000313" key="5">
    <source>
        <dbReference type="Proteomes" id="UP000238701"/>
    </source>
</evidence>
<dbReference type="GO" id="GO:0008270">
    <property type="term" value="F:zinc ion binding"/>
    <property type="evidence" value="ECO:0007669"/>
    <property type="project" value="InterPro"/>
</dbReference>
<feature type="transmembrane region" description="Helical" evidence="2">
    <location>
        <begin position="242"/>
        <end position="260"/>
    </location>
</feature>
<evidence type="ECO:0000313" key="4">
    <source>
        <dbReference type="EMBL" id="SPF50050.1"/>
    </source>
</evidence>